<accession>A0A0M3HIR3</accession>
<feature type="region of interest" description="Disordered" evidence="1">
    <location>
        <begin position="1"/>
        <end position="33"/>
    </location>
</feature>
<evidence type="ECO:0000313" key="3">
    <source>
        <dbReference type="WBParaSite" id="ALUE_0000140801-mRNA-1"/>
    </source>
</evidence>
<evidence type="ECO:0000256" key="1">
    <source>
        <dbReference type="SAM" id="MobiDB-lite"/>
    </source>
</evidence>
<name>A0A0M3HIR3_ASCLU</name>
<reference evidence="3" key="1">
    <citation type="submission" date="2017-02" db="UniProtKB">
        <authorList>
            <consortium name="WormBaseParasite"/>
        </authorList>
    </citation>
    <scope>IDENTIFICATION</scope>
</reference>
<dbReference type="WBParaSite" id="ALUE_0000140801-mRNA-1">
    <property type="protein sequence ID" value="ALUE_0000140801-mRNA-1"/>
    <property type="gene ID" value="ALUE_0000140801"/>
</dbReference>
<dbReference type="AlphaFoldDB" id="A0A0M3HIR3"/>
<dbReference type="Proteomes" id="UP000036681">
    <property type="component" value="Unplaced"/>
</dbReference>
<feature type="compositionally biased region" description="Polar residues" evidence="1">
    <location>
        <begin position="22"/>
        <end position="33"/>
    </location>
</feature>
<keyword evidence="2" id="KW-1185">Reference proteome</keyword>
<organism evidence="2 3">
    <name type="scientific">Ascaris lumbricoides</name>
    <name type="common">Giant roundworm</name>
    <dbReference type="NCBI Taxonomy" id="6252"/>
    <lineage>
        <taxon>Eukaryota</taxon>
        <taxon>Metazoa</taxon>
        <taxon>Ecdysozoa</taxon>
        <taxon>Nematoda</taxon>
        <taxon>Chromadorea</taxon>
        <taxon>Rhabditida</taxon>
        <taxon>Spirurina</taxon>
        <taxon>Ascaridomorpha</taxon>
        <taxon>Ascaridoidea</taxon>
        <taxon>Ascarididae</taxon>
        <taxon>Ascaris</taxon>
    </lineage>
</organism>
<evidence type="ECO:0000313" key="2">
    <source>
        <dbReference type="Proteomes" id="UP000036681"/>
    </source>
</evidence>
<sequence length="52" mass="5713">MSNVQLMQSRVSPGKRADKLSMPTSNVCSGRSPTVTKLSGMTIETFRRHSCI</sequence>
<protein>
    <submittedName>
        <fullName evidence="3">Uncharacterized protein</fullName>
    </submittedName>
</protein>
<proteinExistence type="predicted"/>
<feature type="compositionally biased region" description="Polar residues" evidence="1">
    <location>
        <begin position="1"/>
        <end position="11"/>
    </location>
</feature>